<proteinExistence type="predicted"/>
<evidence type="ECO:0000313" key="1">
    <source>
        <dbReference type="EMBL" id="NKY21262.1"/>
    </source>
</evidence>
<organism evidence="1 2">
    <name type="scientific">Cellulomonas denverensis</name>
    <dbReference type="NCBI Taxonomy" id="264297"/>
    <lineage>
        <taxon>Bacteria</taxon>
        <taxon>Bacillati</taxon>
        <taxon>Actinomycetota</taxon>
        <taxon>Actinomycetes</taxon>
        <taxon>Micrococcales</taxon>
        <taxon>Cellulomonadaceae</taxon>
        <taxon>Cellulomonas</taxon>
    </lineage>
</organism>
<dbReference type="AlphaFoldDB" id="A0A7X6QXL3"/>
<accession>A0A7X6QXL3</accession>
<dbReference type="Gene3D" id="1.20.120.330">
    <property type="entry name" value="Nucleotidyltransferases domain 2"/>
    <property type="match status" value="1"/>
</dbReference>
<evidence type="ECO:0000313" key="2">
    <source>
        <dbReference type="Proteomes" id="UP000581206"/>
    </source>
</evidence>
<name>A0A7X6QXL3_9CELL</name>
<gene>
    <name evidence="1" type="ORF">HGA03_01115</name>
</gene>
<dbReference type="Proteomes" id="UP000581206">
    <property type="component" value="Unassembled WGS sequence"/>
</dbReference>
<evidence type="ECO:0008006" key="3">
    <source>
        <dbReference type="Google" id="ProtNLM"/>
    </source>
</evidence>
<keyword evidence="2" id="KW-1185">Reference proteome</keyword>
<sequence>MMRWEKGRAEIDALIADRHLERVPASREHADRLLEQARRHLASAVATAEGDPEGAYGVLYDAGRKALWAVLANQGLRPTTRGGHIAVYQAVRAQLDPPLGSALRPFDRMRRQRNELEYPAVDTPTLSARDVLDDVPKIEAIVDLAAGVLDSMSVY</sequence>
<reference evidence="1 2" key="1">
    <citation type="submission" date="2020-04" db="EMBL/GenBank/DDBJ databases">
        <title>MicrobeNet Type strains.</title>
        <authorList>
            <person name="Nicholson A.C."/>
        </authorList>
    </citation>
    <scope>NUCLEOTIDE SEQUENCE [LARGE SCALE GENOMIC DNA]</scope>
    <source>
        <strain evidence="1 2">ATCC BAA-788</strain>
    </source>
</reference>
<protein>
    <recommendedName>
        <fullName evidence="3">HEPN domain-containing protein</fullName>
    </recommendedName>
</protein>
<comment type="caution">
    <text evidence="1">The sequence shown here is derived from an EMBL/GenBank/DDBJ whole genome shotgun (WGS) entry which is preliminary data.</text>
</comment>
<dbReference type="EMBL" id="JAAXOX010000001">
    <property type="protein sequence ID" value="NKY21262.1"/>
    <property type="molecule type" value="Genomic_DNA"/>
</dbReference>